<sequence>MLAYCLQLFTTATFITTTTLNLILSCLISRKSAAIGRYRRFFVLSIVFDEAYSLCEWIATPVRFRSCMKVEYFLQFYYTDRSSCILVAVTTFGLYAWVFFFLWLSLFMDIIIIVTHSFVYRYAIITRSGILSAYENLAFAIPMTACTMLFGVIITGTVFRTFYPISSQYRRQLVRMLTKEGNLTKRMMIGFNTDSTPGRFLVGVTITIFFCILFSFCSVIITRLGMKINRMTLSVTISERSRSNQRRMLHMLIFQVSKRILQRHLPQFGESRMSALLVHYNEYDDTFRKTLNPVITIYLPSAYRLFTLVFETTNHEEIHWILSFFYALFPVINPLIIICCVQDYQTKLLKAVGLMESKRSSTLANRIHGTFLLMDVIISRYRYYRNAQLRLPICHRLQAVTIPFLTRPIILQVSFARCLFGVLFSGMIFRTFDPITSIQKGTGKFVAMVSMIILFSICSVIIAKLGMGIKKSTRSVTISEISRANQRRMLRMPIFQKLECPRIIE</sequence>
<gene>
    <name evidence="1" type="primary">WBGene00205550</name>
</gene>
<dbReference type="Proteomes" id="UP000005239">
    <property type="component" value="Unassembled WGS sequence"/>
</dbReference>
<reference evidence="2" key="1">
    <citation type="journal article" date="2008" name="Nat. Genet.">
        <title>The Pristionchus pacificus genome provides a unique perspective on nematode lifestyle and parasitism.</title>
        <authorList>
            <person name="Dieterich C."/>
            <person name="Clifton S.W."/>
            <person name="Schuster L.N."/>
            <person name="Chinwalla A."/>
            <person name="Delehaunty K."/>
            <person name="Dinkelacker I."/>
            <person name="Fulton L."/>
            <person name="Fulton R."/>
            <person name="Godfrey J."/>
            <person name="Minx P."/>
            <person name="Mitreva M."/>
            <person name="Roeseler W."/>
            <person name="Tian H."/>
            <person name="Witte H."/>
            <person name="Yang S.P."/>
            <person name="Wilson R.K."/>
            <person name="Sommer R.J."/>
        </authorList>
    </citation>
    <scope>NUCLEOTIDE SEQUENCE [LARGE SCALE GENOMIC DNA]</scope>
    <source>
        <strain evidence="2">PS312</strain>
    </source>
</reference>
<dbReference type="PANTHER" id="PTHR22943">
    <property type="entry name" value="7-TRANSMEMBRANE DOMAIN RECEPTOR C.ELEGANS"/>
    <property type="match status" value="1"/>
</dbReference>
<evidence type="ECO:0000313" key="2">
    <source>
        <dbReference type="Proteomes" id="UP000005239"/>
    </source>
</evidence>
<dbReference type="Pfam" id="PF10326">
    <property type="entry name" value="7TM_GPCR_Str"/>
    <property type="match status" value="2"/>
</dbReference>
<evidence type="ECO:0000313" key="1">
    <source>
        <dbReference type="EnsemblMetazoa" id="PPA32690.1"/>
    </source>
</evidence>
<proteinExistence type="predicted"/>
<dbReference type="AlphaFoldDB" id="A0A2A6CPE4"/>
<dbReference type="PANTHER" id="PTHR22943:SF248">
    <property type="entry name" value="SEVEN TM RECEPTOR"/>
    <property type="match status" value="1"/>
</dbReference>
<accession>A0A2A6CPE4</accession>
<accession>A0A8R1YKQ3</accession>
<protein>
    <submittedName>
        <fullName evidence="1">G protein-coupled receptor</fullName>
    </submittedName>
</protein>
<keyword evidence="2" id="KW-1185">Reference proteome</keyword>
<organism evidence="1 2">
    <name type="scientific">Pristionchus pacificus</name>
    <name type="common">Parasitic nematode worm</name>
    <dbReference type="NCBI Taxonomy" id="54126"/>
    <lineage>
        <taxon>Eukaryota</taxon>
        <taxon>Metazoa</taxon>
        <taxon>Ecdysozoa</taxon>
        <taxon>Nematoda</taxon>
        <taxon>Chromadorea</taxon>
        <taxon>Rhabditida</taxon>
        <taxon>Rhabditina</taxon>
        <taxon>Diplogasteromorpha</taxon>
        <taxon>Diplogasteroidea</taxon>
        <taxon>Neodiplogasteridae</taxon>
        <taxon>Pristionchus</taxon>
    </lineage>
</organism>
<name>A0A2A6CPE4_PRIPA</name>
<dbReference type="EnsemblMetazoa" id="PPA32690.1">
    <property type="protein sequence ID" value="PPA32690.1"/>
    <property type="gene ID" value="WBGene00205550"/>
</dbReference>
<reference evidence="1" key="2">
    <citation type="submission" date="2022-06" db="UniProtKB">
        <authorList>
            <consortium name="EnsemblMetazoa"/>
        </authorList>
    </citation>
    <scope>IDENTIFICATION</scope>
    <source>
        <strain evidence="1">PS312</strain>
    </source>
</reference>
<dbReference type="InterPro" id="IPR019428">
    <property type="entry name" value="7TM_GPCR_serpentine_rcpt_Str"/>
</dbReference>